<evidence type="ECO:0000256" key="4">
    <source>
        <dbReference type="SAM" id="MobiDB-lite"/>
    </source>
</evidence>
<feature type="region of interest" description="Disordered" evidence="4">
    <location>
        <begin position="1"/>
        <end position="38"/>
    </location>
</feature>
<feature type="domain" description="Methyltransferase type 11" evidence="5">
    <location>
        <begin position="79"/>
        <end position="171"/>
    </location>
</feature>
<keyword evidence="7" id="KW-1185">Reference proteome</keyword>
<feature type="compositionally biased region" description="Pro residues" evidence="4">
    <location>
        <begin position="1"/>
        <end position="17"/>
    </location>
</feature>
<dbReference type="PANTHER" id="PTHR44942">
    <property type="entry name" value="METHYLTRANSF_11 DOMAIN-CONTAINING PROTEIN"/>
    <property type="match status" value="1"/>
</dbReference>
<proteinExistence type="inferred from homology"/>
<evidence type="ECO:0000313" key="6">
    <source>
        <dbReference type="EMBL" id="GLC56624.1"/>
    </source>
</evidence>
<accession>A0A9W6F553</accession>
<dbReference type="Pfam" id="PF08241">
    <property type="entry name" value="Methyltransf_11"/>
    <property type="match status" value="1"/>
</dbReference>
<dbReference type="InterPro" id="IPR029063">
    <property type="entry name" value="SAM-dependent_MTases_sf"/>
</dbReference>
<gene>
    <name evidence="6" type="primary">PLEST004159</name>
    <name evidence="6" type="ORF">PLESTB_001128000</name>
</gene>
<dbReference type="InterPro" id="IPR013216">
    <property type="entry name" value="Methyltransf_11"/>
</dbReference>
<dbReference type="PANTHER" id="PTHR44942:SF4">
    <property type="entry name" value="METHYLTRANSFERASE TYPE 11 DOMAIN-CONTAINING PROTEIN"/>
    <property type="match status" value="1"/>
</dbReference>
<evidence type="ECO:0000256" key="1">
    <source>
        <dbReference type="ARBA" id="ARBA00008361"/>
    </source>
</evidence>
<evidence type="ECO:0000256" key="2">
    <source>
        <dbReference type="ARBA" id="ARBA00022603"/>
    </source>
</evidence>
<reference evidence="6 7" key="1">
    <citation type="journal article" date="2023" name="Commun. Biol.">
        <title>Reorganization of the ancestral sex-determining regions during the evolution of trioecy in Pleodorina starrii.</title>
        <authorList>
            <person name="Takahashi K."/>
            <person name="Suzuki S."/>
            <person name="Kawai-Toyooka H."/>
            <person name="Yamamoto K."/>
            <person name="Hamaji T."/>
            <person name="Ootsuki R."/>
            <person name="Yamaguchi H."/>
            <person name="Kawachi M."/>
            <person name="Higashiyama T."/>
            <person name="Nozaki H."/>
        </authorList>
    </citation>
    <scope>NUCLEOTIDE SEQUENCE [LARGE SCALE GENOMIC DNA]</scope>
    <source>
        <strain evidence="6 7">NIES-4479</strain>
    </source>
</reference>
<dbReference type="Gene3D" id="3.40.50.150">
    <property type="entry name" value="Vaccinia Virus protein VP39"/>
    <property type="match status" value="1"/>
</dbReference>
<dbReference type="GO" id="GO:0008757">
    <property type="term" value="F:S-adenosylmethionine-dependent methyltransferase activity"/>
    <property type="evidence" value="ECO:0007669"/>
    <property type="project" value="InterPro"/>
</dbReference>
<name>A0A9W6F553_9CHLO</name>
<keyword evidence="2" id="KW-0489">Methyltransferase</keyword>
<dbReference type="EMBL" id="BRXU01000016">
    <property type="protein sequence ID" value="GLC56624.1"/>
    <property type="molecule type" value="Genomic_DNA"/>
</dbReference>
<comment type="similarity">
    <text evidence="1">Belongs to the methyltransferase superfamily.</text>
</comment>
<evidence type="ECO:0000313" key="7">
    <source>
        <dbReference type="Proteomes" id="UP001165080"/>
    </source>
</evidence>
<comment type="caution">
    <text evidence="6">The sequence shown here is derived from an EMBL/GenBank/DDBJ whole genome shotgun (WGS) entry which is preliminary data.</text>
</comment>
<dbReference type="InterPro" id="IPR051052">
    <property type="entry name" value="Diverse_substrate_MTase"/>
</dbReference>
<keyword evidence="3" id="KW-0808">Transferase</keyword>
<evidence type="ECO:0000259" key="5">
    <source>
        <dbReference type="Pfam" id="PF08241"/>
    </source>
</evidence>
<sequence length="307" mass="33368">MTSAPHGPPPPSAPHPPASSLQSPSTDPDPDPAGLFQDAQQTAAYARHRPHYPPQLYAQLYSRAFPDRAGPPFPDLTVVDVATGSGQALGPLPRDFGACVALDVSAAQLRGVPDELRRQRRLTLRQGDAHATGLPPASVDLVTVGQALHWFRLEEFYLECRRILKPSGALAAWTYDYGKLYGFAGAQELYEQLYGGTLAGHWAKGRELVDAYYLGIEPGPQHFGEVVRLQLPMPSAPTLDELVGQVRSWSAYRSFTRAHPSAPDPAEQFRQQAAARMAAEGVGGRRLSLQRTITLLIALRPVARALL</sequence>
<dbReference type="GO" id="GO:0032259">
    <property type="term" value="P:methylation"/>
    <property type="evidence" value="ECO:0007669"/>
    <property type="project" value="UniProtKB-KW"/>
</dbReference>
<organism evidence="6 7">
    <name type="scientific">Pleodorina starrii</name>
    <dbReference type="NCBI Taxonomy" id="330485"/>
    <lineage>
        <taxon>Eukaryota</taxon>
        <taxon>Viridiplantae</taxon>
        <taxon>Chlorophyta</taxon>
        <taxon>core chlorophytes</taxon>
        <taxon>Chlorophyceae</taxon>
        <taxon>CS clade</taxon>
        <taxon>Chlamydomonadales</taxon>
        <taxon>Volvocaceae</taxon>
        <taxon>Pleodorina</taxon>
    </lineage>
</organism>
<evidence type="ECO:0000256" key="3">
    <source>
        <dbReference type="ARBA" id="ARBA00022679"/>
    </source>
</evidence>
<protein>
    <recommendedName>
        <fullName evidence="5">Methyltransferase type 11 domain-containing protein</fullName>
    </recommendedName>
</protein>
<dbReference type="CDD" id="cd02440">
    <property type="entry name" value="AdoMet_MTases"/>
    <property type="match status" value="1"/>
</dbReference>
<dbReference type="SUPFAM" id="SSF53335">
    <property type="entry name" value="S-adenosyl-L-methionine-dependent methyltransferases"/>
    <property type="match status" value="1"/>
</dbReference>
<dbReference type="OrthoDB" id="10027013at2759"/>
<dbReference type="AlphaFoldDB" id="A0A9W6F553"/>
<dbReference type="Proteomes" id="UP001165080">
    <property type="component" value="Unassembled WGS sequence"/>
</dbReference>